<proteinExistence type="predicted"/>
<accession>A0ABU0SMI0</accession>
<name>A0ABU0SMI0_9ACTN</name>
<comment type="caution">
    <text evidence="1">The sequence shown here is derived from an EMBL/GenBank/DDBJ whole genome shotgun (WGS) entry which is preliminary data.</text>
</comment>
<protein>
    <submittedName>
        <fullName evidence="1">Uncharacterized protein</fullName>
    </submittedName>
</protein>
<gene>
    <name evidence="1" type="ORF">QF035_002351</name>
</gene>
<dbReference type="Proteomes" id="UP001230328">
    <property type="component" value="Unassembled WGS sequence"/>
</dbReference>
<evidence type="ECO:0000313" key="2">
    <source>
        <dbReference type="Proteomes" id="UP001230328"/>
    </source>
</evidence>
<dbReference type="EMBL" id="JAUSZI010000002">
    <property type="protein sequence ID" value="MDQ1024769.1"/>
    <property type="molecule type" value="Genomic_DNA"/>
</dbReference>
<evidence type="ECO:0000313" key="1">
    <source>
        <dbReference type="EMBL" id="MDQ1024769.1"/>
    </source>
</evidence>
<organism evidence="1 2">
    <name type="scientific">Streptomyces umbrinus</name>
    <dbReference type="NCBI Taxonomy" id="67370"/>
    <lineage>
        <taxon>Bacteria</taxon>
        <taxon>Bacillati</taxon>
        <taxon>Actinomycetota</taxon>
        <taxon>Actinomycetes</taxon>
        <taxon>Kitasatosporales</taxon>
        <taxon>Streptomycetaceae</taxon>
        <taxon>Streptomyces</taxon>
        <taxon>Streptomyces phaeochromogenes group</taxon>
    </lineage>
</organism>
<dbReference type="RefSeq" id="WP_307520050.1">
    <property type="nucleotide sequence ID" value="NZ_JAUSZI010000002.1"/>
</dbReference>
<sequence>MLQVIIGLVDERAQHEAECDALAKTKTRPTVLAPPWGRAEKPHLSRCDGVHDVNPALVDQACHGPGLGDDRERHEQLGAFDPFGCPAWPTEWQRASHLARRHLEPGCELPTESGDVVPQGEGLGQWTRQRYPLFCGEYYSAPV</sequence>
<keyword evidence="2" id="KW-1185">Reference proteome</keyword>
<reference evidence="1 2" key="1">
    <citation type="submission" date="2023-07" db="EMBL/GenBank/DDBJ databases">
        <title>Comparative genomics of wheat-associated soil bacteria to identify genetic determinants of phenazine resistance.</title>
        <authorList>
            <person name="Mouncey N."/>
        </authorList>
    </citation>
    <scope>NUCLEOTIDE SEQUENCE [LARGE SCALE GENOMIC DNA]</scope>
    <source>
        <strain evidence="1 2">V2I4</strain>
    </source>
</reference>